<dbReference type="InterPro" id="IPR018333">
    <property type="entry name" value="Squalene_cyclase"/>
</dbReference>
<evidence type="ECO:0000256" key="2">
    <source>
        <dbReference type="ARBA" id="ARBA00022737"/>
    </source>
</evidence>
<sequence length="669" mass="76366">MWRLKVSQGDGPWLRSGNGFLGRHVWEFDPDAGSPEERAEVDRLRHEFTRHRFQRKESQDLLLRMQYAKLNRLPANIPPVKLEKGEEVTEKILLTSLRRALNQYSALQAHDGHWPGDYSGILFVMPIFIFALHVTGSLNTVISPEHRREILRYIYNHQNEDGGWGTQVLGPSSMFGSCLNYATLRLLGEVPDGENDALAKGRSWILSNGSATAIPQWGKIWLSIIGAYDWSGNNPVIPELWLVPHCLPIHPVNKLREQALNNLMEHVHYEEETTKYICICPINKALNMICSWVENPNSDAFKQHLPRIYDYLWLAEDGMKAQVYEGCQSWETAFIVQAFCSTDLVNEFGPTLERAHDFLKKSQVLENHPNYESYYRHRSKGSWTLSTADNGWSVSDCTAEALKALMLLSKISPNLVGHPIKQERIYDAVDCILSFMNKDGTFSTYECKRTVSWLEILNPSESFLNIVVDYPSVECTSSVLEALVLFKELYPPYRAKEIEKCIKDGAMFIENKQRKDGSWYATWSICFTYGTLFAVKGLVAAGRTYDTSSSIRKACNFLLSKQQSTGGWGESYLSSETENYVDGGTPHAVNTAWAMLALIYAGQVERDPIPLYHAARELINMQLDTGDFPQQEHIGSFNSSLYYNYANYRNLFPIWALGEFRRRLLANKR</sequence>
<evidence type="ECO:0000259" key="5">
    <source>
        <dbReference type="Pfam" id="PF13249"/>
    </source>
</evidence>
<dbReference type="NCBIfam" id="TIGR01787">
    <property type="entry name" value="squalene_cyclas"/>
    <property type="match status" value="1"/>
</dbReference>
<keyword evidence="7" id="KW-1185">Reference proteome</keyword>
<reference evidence="7" key="1">
    <citation type="submission" date="2024-06" db="EMBL/GenBank/DDBJ databases">
        <authorList>
            <person name="Ryan C."/>
        </authorList>
    </citation>
    <scope>NUCLEOTIDE SEQUENCE [LARGE SCALE GENOMIC DNA]</scope>
</reference>
<keyword evidence="2" id="KW-0677">Repeat</keyword>
<dbReference type="GO" id="GO:0016853">
    <property type="term" value="F:isomerase activity"/>
    <property type="evidence" value="ECO:0007669"/>
    <property type="project" value="UniProtKB-KW"/>
</dbReference>
<dbReference type="InterPro" id="IPR032696">
    <property type="entry name" value="SQ_cyclase_C"/>
</dbReference>
<organism evidence="6 7">
    <name type="scientific">Urochloa decumbens</name>
    <dbReference type="NCBI Taxonomy" id="240449"/>
    <lineage>
        <taxon>Eukaryota</taxon>
        <taxon>Viridiplantae</taxon>
        <taxon>Streptophyta</taxon>
        <taxon>Embryophyta</taxon>
        <taxon>Tracheophyta</taxon>
        <taxon>Spermatophyta</taxon>
        <taxon>Magnoliopsida</taxon>
        <taxon>Liliopsida</taxon>
        <taxon>Poales</taxon>
        <taxon>Poaceae</taxon>
        <taxon>PACMAD clade</taxon>
        <taxon>Panicoideae</taxon>
        <taxon>Panicodae</taxon>
        <taxon>Paniceae</taxon>
        <taxon>Melinidinae</taxon>
        <taxon>Urochloa</taxon>
    </lineage>
</organism>
<proteinExistence type="inferred from homology"/>
<protein>
    <recommendedName>
        <fullName evidence="3">Terpene cyclase/mutase family member</fullName>
        <ecNumber evidence="3">5.4.99.-</ecNumber>
    </recommendedName>
</protein>
<evidence type="ECO:0000256" key="1">
    <source>
        <dbReference type="ARBA" id="ARBA00009755"/>
    </source>
</evidence>
<accession>A0ABC9DL55</accession>
<dbReference type="SUPFAM" id="SSF48239">
    <property type="entry name" value="Terpenoid cyclases/Protein prenyltransferases"/>
    <property type="match status" value="2"/>
</dbReference>
<reference evidence="6 7" key="2">
    <citation type="submission" date="2024-10" db="EMBL/GenBank/DDBJ databases">
        <authorList>
            <person name="Ryan C."/>
        </authorList>
    </citation>
    <scope>NUCLEOTIDE SEQUENCE [LARGE SCALE GENOMIC DNA]</scope>
</reference>
<feature type="domain" description="Squalene cyclase N-terminal" evidence="5">
    <location>
        <begin position="98"/>
        <end position="251"/>
    </location>
</feature>
<gene>
    <name evidence="6" type="ORF">URODEC1_LOCUS86420</name>
</gene>
<dbReference type="PANTHER" id="PTHR11764">
    <property type="entry name" value="TERPENE CYCLASE/MUTASE FAMILY MEMBER"/>
    <property type="match status" value="1"/>
</dbReference>
<dbReference type="Pfam" id="PF13249">
    <property type="entry name" value="SQHop_cyclase_N"/>
    <property type="match status" value="1"/>
</dbReference>
<dbReference type="Gene3D" id="1.50.10.20">
    <property type="match status" value="2"/>
</dbReference>
<dbReference type="AlphaFoldDB" id="A0ABC9DL55"/>
<evidence type="ECO:0000313" key="6">
    <source>
        <dbReference type="EMBL" id="CAL5040975.1"/>
    </source>
</evidence>
<dbReference type="FunFam" id="1.50.10.20:FF:000011">
    <property type="entry name" value="Terpene cyclase/mutase family member"/>
    <property type="match status" value="1"/>
</dbReference>
<name>A0ABC9DL55_9POAL</name>
<dbReference type="CDD" id="cd02892">
    <property type="entry name" value="SQCY_1"/>
    <property type="match status" value="1"/>
</dbReference>
<dbReference type="EC" id="5.4.99.-" evidence="3"/>
<dbReference type="InterPro" id="IPR032697">
    <property type="entry name" value="SQ_cyclase_N"/>
</dbReference>
<evidence type="ECO:0000313" key="7">
    <source>
        <dbReference type="Proteomes" id="UP001497457"/>
    </source>
</evidence>
<evidence type="ECO:0000256" key="3">
    <source>
        <dbReference type="RuleBase" id="RU362003"/>
    </source>
</evidence>
<keyword evidence="3" id="KW-0413">Isomerase</keyword>
<feature type="domain" description="Squalene cyclase C-terminal" evidence="4">
    <location>
        <begin position="330"/>
        <end position="662"/>
    </location>
</feature>
<dbReference type="Proteomes" id="UP001497457">
    <property type="component" value="Chromosome 34rd"/>
</dbReference>
<dbReference type="InterPro" id="IPR008930">
    <property type="entry name" value="Terpenoid_cyclase/PrenylTrfase"/>
</dbReference>
<dbReference type="PANTHER" id="PTHR11764:SF84">
    <property type="entry name" value="TERPENE CYCLASE_MUTASE FAMILY MEMBER"/>
    <property type="match status" value="1"/>
</dbReference>
<dbReference type="EMBL" id="OZ075144">
    <property type="protein sequence ID" value="CAL5040975.1"/>
    <property type="molecule type" value="Genomic_DNA"/>
</dbReference>
<dbReference type="Pfam" id="PF13243">
    <property type="entry name" value="SQHop_cyclase_C"/>
    <property type="match status" value="1"/>
</dbReference>
<evidence type="ECO:0000259" key="4">
    <source>
        <dbReference type="Pfam" id="PF13243"/>
    </source>
</evidence>
<comment type="similarity">
    <text evidence="1 3">Belongs to the terpene cyclase/mutase family.</text>
</comment>